<keyword evidence="2" id="KW-0012">Acyltransferase</keyword>
<dbReference type="PROSITE" id="PS51186">
    <property type="entry name" value="GNAT"/>
    <property type="match status" value="1"/>
</dbReference>
<evidence type="ECO:0000313" key="3">
    <source>
        <dbReference type="Proteomes" id="UP001210528"/>
    </source>
</evidence>
<dbReference type="Gene3D" id="3.40.630.30">
    <property type="match status" value="1"/>
</dbReference>
<gene>
    <name evidence="2" type="ORF">PM085_19845</name>
</gene>
<dbReference type="GO" id="GO:0016746">
    <property type="term" value="F:acyltransferase activity"/>
    <property type="evidence" value="ECO:0007669"/>
    <property type="project" value="UniProtKB-KW"/>
</dbReference>
<dbReference type="SUPFAM" id="SSF55729">
    <property type="entry name" value="Acyl-CoA N-acyltransferases (Nat)"/>
    <property type="match status" value="1"/>
</dbReference>
<dbReference type="InterPro" id="IPR016181">
    <property type="entry name" value="Acyl_CoA_acyltransferase"/>
</dbReference>
<accession>A0ABT4Z935</accession>
<dbReference type="InterPro" id="IPR000182">
    <property type="entry name" value="GNAT_dom"/>
</dbReference>
<dbReference type="EC" id="2.3.1.-" evidence="2"/>
<proteinExistence type="predicted"/>
<name>A0ABT4Z935_HALEZ</name>
<dbReference type="Proteomes" id="UP001210528">
    <property type="component" value="Unassembled WGS sequence"/>
</dbReference>
<dbReference type="Pfam" id="PF13673">
    <property type="entry name" value="Acetyltransf_10"/>
    <property type="match status" value="1"/>
</dbReference>
<comment type="caution">
    <text evidence="2">The sequence shown here is derived from an EMBL/GenBank/DDBJ whole genome shotgun (WGS) entry which is preliminary data.</text>
</comment>
<dbReference type="EMBL" id="JAQLUK010000130">
    <property type="protein sequence ID" value="MDB2294462.1"/>
    <property type="molecule type" value="Genomic_DNA"/>
</dbReference>
<dbReference type="PANTHER" id="PTHR43451:SF1">
    <property type="entry name" value="ACETYLTRANSFERASE"/>
    <property type="match status" value="1"/>
</dbReference>
<evidence type="ECO:0000313" key="2">
    <source>
        <dbReference type="EMBL" id="MDB2294462.1"/>
    </source>
</evidence>
<dbReference type="PANTHER" id="PTHR43451">
    <property type="entry name" value="ACETYLTRANSFERASE (GNAT) FAMILY PROTEIN"/>
    <property type="match status" value="1"/>
</dbReference>
<organism evidence="2 3">
    <name type="scientific">Halorubrum ezzemoulense</name>
    <name type="common">Halorubrum chaoviator</name>
    <dbReference type="NCBI Taxonomy" id="337243"/>
    <lineage>
        <taxon>Archaea</taxon>
        <taxon>Methanobacteriati</taxon>
        <taxon>Methanobacteriota</taxon>
        <taxon>Stenosarchaea group</taxon>
        <taxon>Halobacteria</taxon>
        <taxon>Halobacteriales</taxon>
        <taxon>Haloferacaceae</taxon>
        <taxon>Halorubrum</taxon>
    </lineage>
</organism>
<keyword evidence="3" id="KW-1185">Reference proteome</keyword>
<sequence>MDISVREAVAEDAQQICDVHLSSIEELGKQSYTQKQVAAWAHGRDPEEYPIESEDTYFVVAEDVTDVVGFGWMKPEAGEYLQTEVEGEITAIYIHPSAARNGVGSRIYGELERKALQQDIESIGVWASRNAVLFYEAQGYEQVGEHSYEISTM</sequence>
<evidence type="ECO:0000259" key="1">
    <source>
        <dbReference type="PROSITE" id="PS51186"/>
    </source>
</evidence>
<keyword evidence="2" id="KW-0808">Transferase</keyword>
<protein>
    <submittedName>
        <fullName evidence="2">GNAT family N-acetyltransferase</fullName>
        <ecNumber evidence="2">2.3.1.-</ecNumber>
    </submittedName>
</protein>
<dbReference type="RefSeq" id="WP_271970799.1">
    <property type="nucleotide sequence ID" value="NZ_JAQLUK010000130.1"/>
</dbReference>
<dbReference type="CDD" id="cd04301">
    <property type="entry name" value="NAT_SF"/>
    <property type="match status" value="1"/>
</dbReference>
<feature type="domain" description="N-acetyltransferase" evidence="1">
    <location>
        <begin position="3"/>
        <end position="153"/>
    </location>
</feature>
<dbReference type="InterPro" id="IPR052564">
    <property type="entry name" value="N-acetyltrans/Recomb-assoc"/>
</dbReference>
<reference evidence="2 3" key="1">
    <citation type="submission" date="2023-01" db="EMBL/GenBank/DDBJ databases">
        <title>Halorubrum ezzemoulense from Santa Pola, Spain.</title>
        <authorList>
            <person name="Feng Y."/>
            <person name="Louyakis A.S."/>
            <person name="Gogarten J.P."/>
        </authorList>
    </citation>
    <scope>NUCLEOTIDE SEQUENCE [LARGE SCALE GENOMIC DNA]</scope>
    <source>
        <strain evidence="2 3">AMM015</strain>
    </source>
</reference>